<evidence type="ECO:0000313" key="7">
    <source>
        <dbReference type="EMBL" id="TMX03205.1"/>
    </source>
</evidence>
<keyword evidence="4" id="KW-0804">Transcription</keyword>
<organism evidence="7">
    <name type="scientific">Solanum chilense</name>
    <name type="common">Tomato</name>
    <name type="synonym">Lycopersicon chilense</name>
    <dbReference type="NCBI Taxonomy" id="4083"/>
    <lineage>
        <taxon>Eukaryota</taxon>
        <taxon>Viridiplantae</taxon>
        <taxon>Streptophyta</taxon>
        <taxon>Embryophyta</taxon>
        <taxon>Tracheophyta</taxon>
        <taxon>Spermatophyta</taxon>
        <taxon>Magnoliopsida</taxon>
        <taxon>eudicotyledons</taxon>
        <taxon>Gunneridae</taxon>
        <taxon>Pentapetalae</taxon>
        <taxon>asterids</taxon>
        <taxon>lamiids</taxon>
        <taxon>Solanales</taxon>
        <taxon>Solanaceae</taxon>
        <taxon>Solanoideae</taxon>
        <taxon>Solaneae</taxon>
        <taxon>Solanum</taxon>
        <taxon>Solanum subgen. Lycopersicon</taxon>
    </lineage>
</organism>
<reference evidence="7" key="1">
    <citation type="submission" date="2019-05" db="EMBL/GenBank/DDBJ databases">
        <title>The de novo reference genome and transcriptome assemblies of the wild tomato species Solanum chilense.</title>
        <authorList>
            <person name="Stam R."/>
            <person name="Nosenko T."/>
            <person name="Hoerger A.C."/>
            <person name="Stephan W."/>
            <person name="Seidel M.A."/>
            <person name="Kuhn J.M.M."/>
            <person name="Haberer G."/>
            <person name="Tellier A."/>
        </authorList>
    </citation>
    <scope>NUCLEOTIDE SEQUENCE</scope>
    <source>
        <tissue evidence="7">Mature leaves</tissue>
    </source>
</reference>
<comment type="caution">
    <text evidence="7">The sequence shown here is derived from an EMBL/GenBank/DDBJ whole genome shotgun (WGS) entry which is preliminary data.</text>
</comment>
<accession>A0A6N2C7R3</accession>
<feature type="domain" description="WRKY" evidence="6">
    <location>
        <begin position="81"/>
        <end position="135"/>
    </location>
</feature>
<dbReference type="GO" id="GO:0000976">
    <property type="term" value="F:transcription cis-regulatory region binding"/>
    <property type="evidence" value="ECO:0007669"/>
    <property type="project" value="TreeGrafter"/>
</dbReference>
<dbReference type="InterPro" id="IPR003657">
    <property type="entry name" value="WRKY_dom"/>
</dbReference>
<dbReference type="PANTHER" id="PTHR32096:SF80">
    <property type="entry name" value="WRKY TRANSCRIPTION FACTOR 27-RELATED"/>
    <property type="match status" value="1"/>
</dbReference>
<dbReference type="SUPFAM" id="SSF118290">
    <property type="entry name" value="WRKY DNA-binding domain"/>
    <property type="match status" value="1"/>
</dbReference>
<dbReference type="InterPro" id="IPR044810">
    <property type="entry name" value="WRKY_plant"/>
</dbReference>
<evidence type="ECO:0000256" key="3">
    <source>
        <dbReference type="ARBA" id="ARBA00023125"/>
    </source>
</evidence>
<keyword evidence="3" id="KW-0238">DNA-binding</keyword>
<keyword evidence="2" id="KW-0805">Transcription regulation</keyword>
<evidence type="ECO:0000259" key="6">
    <source>
        <dbReference type="PROSITE" id="PS50811"/>
    </source>
</evidence>
<dbReference type="AlphaFoldDB" id="A0A6N2C7R3"/>
<sequence length="220" mass="24876">MGDDNWDIGVVEKSCNMNRPNNVVAPKLGLKASHVWNYFDRVLAPGMNSFNGSSRSVSLDFPIARHERSYDQTIRLTYELSQEEITNDKWAWRKYGQKYMKGSPFPRNYYQCSTSKQCEAKKQIEKSSKDENIFLLPKGINILPKESIFNSSSSSSKCIKHSTDVASSIIGTKTPLEIGSKNKMVVAVVQNKDDGKVKLHMNEDIFMGIKQLQIVITSTL</sequence>
<dbReference type="GO" id="GO:0003700">
    <property type="term" value="F:DNA-binding transcription factor activity"/>
    <property type="evidence" value="ECO:0007669"/>
    <property type="project" value="InterPro"/>
</dbReference>
<dbReference type="EMBL" id="RXGB01000469">
    <property type="protein sequence ID" value="TMX03205.1"/>
    <property type="molecule type" value="Genomic_DNA"/>
</dbReference>
<dbReference type="SMART" id="SM00774">
    <property type="entry name" value="WRKY"/>
    <property type="match status" value="1"/>
</dbReference>
<evidence type="ECO:0000256" key="5">
    <source>
        <dbReference type="ARBA" id="ARBA00023242"/>
    </source>
</evidence>
<dbReference type="Gene3D" id="2.20.25.80">
    <property type="entry name" value="WRKY domain"/>
    <property type="match status" value="1"/>
</dbReference>
<dbReference type="PROSITE" id="PS50811">
    <property type="entry name" value="WRKY"/>
    <property type="match status" value="1"/>
</dbReference>
<evidence type="ECO:0000256" key="2">
    <source>
        <dbReference type="ARBA" id="ARBA00023015"/>
    </source>
</evidence>
<comment type="subcellular location">
    <subcellularLocation>
        <location evidence="1">Nucleus</location>
    </subcellularLocation>
</comment>
<dbReference type="Pfam" id="PF03106">
    <property type="entry name" value="WRKY"/>
    <property type="match status" value="1"/>
</dbReference>
<dbReference type="InterPro" id="IPR036576">
    <property type="entry name" value="WRKY_dom_sf"/>
</dbReference>
<proteinExistence type="predicted"/>
<gene>
    <name evidence="7" type="ORF">EJD97_017593</name>
</gene>
<evidence type="ECO:0000256" key="4">
    <source>
        <dbReference type="ARBA" id="ARBA00023163"/>
    </source>
</evidence>
<keyword evidence="5" id="KW-0539">Nucleus</keyword>
<protein>
    <recommendedName>
        <fullName evidence="6">WRKY domain-containing protein</fullName>
    </recommendedName>
</protein>
<name>A0A6N2C7R3_SOLCI</name>
<dbReference type="PANTHER" id="PTHR32096">
    <property type="entry name" value="WRKY TRANSCRIPTION FACTOR 30-RELATED-RELATED"/>
    <property type="match status" value="1"/>
</dbReference>
<evidence type="ECO:0000256" key="1">
    <source>
        <dbReference type="ARBA" id="ARBA00004123"/>
    </source>
</evidence>
<dbReference type="GO" id="GO:0005634">
    <property type="term" value="C:nucleus"/>
    <property type="evidence" value="ECO:0007669"/>
    <property type="project" value="UniProtKB-SubCell"/>
</dbReference>